<reference evidence="5" key="1">
    <citation type="submission" date="2022-05" db="EMBL/GenBank/DDBJ databases">
        <title>The Musa troglodytarum L. genome provides insights into the mechanism of non-climacteric behaviour and enrichment of carotenoids.</title>
        <authorList>
            <person name="Wang J."/>
        </authorList>
    </citation>
    <scope>NUCLEOTIDE SEQUENCE</scope>
    <source>
        <tissue evidence="5">Leaf</tissue>
    </source>
</reference>
<name>A0A9E7K5R8_9LILI</name>
<keyword evidence="3" id="KW-0106">Calcium</keyword>
<dbReference type="InterPro" id="IPR011992">
    <property type="entry name" value="EF-hand-dom_pair"/>
</dbReference>
<feature type="non-terminal residue" evidence="5">
    <location>
        <position position="1"/>
    </location>
</feature>
<dbReference type="PANTHER" id="PTHR10891">
    <property type="entry name" value="EF-HAND CALCIUM-BINDING DOMAIN CONTAINING PROTEIN"/>
    <property type="match status" value="1"/>
</dbReference>
<dbReference type="InterPro" id="IPR002048">
    <property type="entry name" value="EF_hand_dom"/>
</dbReference>
<dbReference type="SUPFAM" id="SSF47473">
    <property type="entry name" value="EF-hand"/>
    <property type="match status" value="1"/>
</dbReference>
<dbReference type="AlphaFoldDB" id="A0A9E7K5R8"/>
<dbReference type="Pfam" id="PF13499">
    <property type="entry name" value="EF-hand_7"/>
    <property type="match status" value="2"/>
</dbReference>
<keyword evidence="1" id="KW-0479">Metal-binding</keyword>
<feature type="domain" description="EF-hand" evidence="4">
    <location>
        <begin position="318"/>
        <end position="353"/>
    </location>
</feature>
<dbReference type="GO" id="GO:0005509">
    <property type="term" value="F:calcium ion binding"/>
    <property type="evidence" value="ECO:0007669"/>
    <property type="project" value="InterPro"/>
</dbReference>
<dbReference type="GO" id="GO:0043226">
    <property type="term" value="C:organelle"/>
    <property type="evidence" value="ECO:0007669"/>
    <property type="project" value="UniProtKB-ARBA"/>
</dbReference>
<dbReference type="InterPro" id="IPR018247">
    <property type="entry name" value="EF_Hand_1_Ca_BS"/>
</dbReference>
<organism evidence="5 6">
    <name type="scientific">Musa troglodytarum</name>
    <name type="common">fe'i banana</name>
    <dbReference type="NCBI Taxonomy" id="320322"/>
    <lineage>
        <taxon>Eukaryota</taxon>
        <taxon>Viridiplantae</taxon>
        <taxon>Streptophyta</taxon>
        <taxon>Embryophyta</taxon>
        <taxon>Tracheophyta</taxon>
        <taxon>Spermatophyta</taxon>
        <taxon>Magnoliopsida</taxon>
        <taxon>Liliopsida</taxon>
        <taxon>Zingiberales</taxon>
        <taxon>Musaceae</taxon>
        <taxon>Musa</taxon>
    </lineage>
</organism>
<protein>
    <submittedName>
        <fullName evidence="5">Calcium-binding protein</fullName>
    </submittedName>
</protein>
<dbReference type="EMBL" id="CP097507">
    <property type="protein sequence ID" value="URE07523.1"/>
    <property type="molecule type" value="Genomic_DNA"/>
</dbReference>
<dbReference type="SMART" id="SM00054">
    <property type="entry name" value="EFh"/>
    <property type="match status" value="4"/>
</dbReference>
<evidence type="ECO:0000313" key="6">
    <source>
        <dbReference type="Proteomes" id="UP001055439"/>
    </source>
</evidence>
<dbReference type="PROSITE" id="PS50222">
    <property type="entry name" value="EF_HAND_2"/>
    <property type="match status" value="4"/>
</dbReference>
<feature type="domain" description="EF-hand" evidence="4">
    <location>
        <begin position="281"/>
        <end position="316"/>
    </location>
</feature>
<sequence>PPAPRSPTSYVLSLGELVLILMDQQKGLSLSFIFPCGSPLCLFRNEEMNQKNAHSNINFKAHIATTNNCTRFHLQVLRQPNHCTAHESRTITLPTWFPAPNPPLSTPPTPTPSDSITHPVYIQVLVFDFRLACKSLSDESLSTLFISYLLCSSDDSLLPKRVGAYLRKLIKAMACTGDGAEPRSVRTTFNWLSPSSTAAMEISSQLKEVFRLIDSNGDGKISPPELCELLLCMGHERATAAQEAEVMVREADCNGDGFIDLDEFMEAVGGGGSGSGGDMSGTREELMEAFRVFDVDGNGFISAEELRTVLVRLGHGKCSLRECRLMIRAVDRNGDGLVDFDEFWSMMTAGACWKVCN</sequence>
<accession>A0A9E7K5R8</accession>
<proteinExistence type="predicted"/>
<dbReference type="Proteomes" id="UP001055439">
    <property type="component" value="Chromosome 5"/>
</dbReference>
<keyword evidence="2" id="KW-0677">Repeat</keyword>
<evidence type="ECO:0000256" key="3">
    <source>
        <dbReference type="ARBA" id="ARBA00022837"/>
    </source>
</evidence>
<dbReference type="PROSITE" id="PS00018">
    <property type="entry name" value="EF_HAND_1"/>
    <property type="match status" value="4"/>
</dbReference>
<evidence type="ECO:0000256" key="1">
    <source>
        <dbReference type="ARBA" id="ARBA00022723"/>
    </source>
</evidence>
<feature type="domain" description="EF-hand" evidence="4">
    <location>
        <begin position="239"/>
        <end position="274"/>
    </location>
</feature>
<dbReference type="CDD" id="cd00051">
    <property type="entry name" value="EFh"/>
    <property type="match status" value="2"/>
</dbReference>
<evidence type="ECO:0000256" key="2">
    <source>
        <dbReference type="ARBA" id="ARBA00022737"/>
    </source>
</evidence>
<evidence type="ECO:0000313" key="5">
    <source>
        <dbReference type="EMBL" id="URE07523.1"/>
    </source>
</evidence>
<gene>
    <name evidence="5" type="ORF">MUK42_21608</name>
</gene>
<dbReference type="OrthoDB" id="642895at2759"/>
<dbReference type="InterPro" id="IPR039647">
    <property type="entry name" value="EF_hand_pair_protein_CML-like"/>
</dbReference>
<feature type="domain" description="EF-hand" evidence="4">
    <location>
        <begin position="201"/>
        <end position="236"/>
    </location>
</feature>
<keyword evidence="6" id="KW-1185">Reference proteome</keyword>
<dbReference type="FunFam" id="1.10.238.10:FF:000178">
    <property type="entry name" value="Calmodulin-2 A"/>
    <property type="match status" value="1"/>
</dbReference>
<evidence type="ECO:0000259" key="4">
    <source>
        <dbReference type="PROSITE" id="PS50222"/>
    </source>
</evidence>
<dbReference type="Gene3D" id="1.10.238.10">
    <property type="entry name" value="EF-hand"/>
    <property type="match status" value="2"/>
</dbReference>